<feature type="transmembrane region" description="Helical" evidence="1">
    <location>
        <begin position="380"/>
        <end position="397"/>
    </location>
</feature>
<proteinExistence type="predicted"/>
<evidence type="ECO:0000256" key="1">
    <source>
        <dbReference type="SAM" id="Phobius"/>
    </source>
</evidence>
<feature type="transmembrane region" description="Helical" evidence="1">
    <location>
        <begin position="259"/>
        <end position="279"/>
    </location>
</feature>
<feature type="transmembrane region" description="Helical" evidence="1">
    <location>
        <begin position="417"/>
        <end position="435"/>
    </location>
</feature>
<name>A0A1H8UKD1_9SPHI</name>
<gene>
    <name evidence="2" type="ORF">SAMN05192574_11983</name>
</gene>
<dbReference type="InterPro" id="IPR032809">
    <property type="entry name" value="Put_HupE_UreJ"/>
</dbReference>
<dbReference type="Proteomes" id="UP000198942">
    <property type="component" value="Unassembled WGS sequence"/>
</dbReference>
<feature type="transmembrane region" description="Helical" evidence="1">
    <location>
        <begin position="227"/>
        <end position="247"/>
    </location>
</feature>
<keyword evidence="1" id="KW-0472">Membrane</keyword>
<dbReference type="Pfam" id="PF13795">
    <property type="entry name" value="HupE_UreJ_2"/>
    <property type="match status" value="1"/>
</dbReference>
<sequence length="449" mass="49930">MYNIFSINSRRKNSWRLFIIAAIFAFTALKPTISSAHQTPNTLIFLDASPNRVALELQIPLSELELAFGNNISKNPETLIERLGPQLKEYLRAHIHAYLKKTVPWEVEIEALRMDKGKYIENGMDYWEVIANVVIIPQAGENTRKFMLNYDVIMHQVINHAALVSVRSDWETGNLNPTADAMVISRNMKDNVIYPLEINLQQGSWFKGFKSMLMLGMKHIKEGTDHLLFLIMLLLPATLLINGKRWGKFGGTKYSILKLLKIVTSFTIGHSVTLLIGALGWLRLPAQPVEILIAFSILVSAVHAIRPIFPGREMYVAAGFGLIHGLAFASILANLKLGAGTMALSILGFNLGIEIMQLFVVLITIPWLILLSLTPVYKYVRTGGAVMSGIVAIAWIAERATETPNFISAFVNKVAEQAHWAIVILAILSLLSILLKGRISPPAQLNTKS</sequence>
<protein>
    <submittedName>
        <fullName evidence="2">HupE / UreJ protein</fullName>
    </submittedName>
</protein>
<evidence type="ECO:0000313" key="2">
    <source>
        <dbReference type="EMBL" id="SEP03058.1"/>
    </source>
</evidence>
<feature type="transmembrane region" description="Helical" evidence="1">
    <location>
        <begin position="355"/>
        <end position="373"/>
    </location>
</feature>
<dbReference type="RefSeq" id="WP_091221644.1">
    <property type="nucleotide sequence ID" value="NZ_FOCL01000019.1"/>
</dbReference>
<keyword evidence="1" id="KW-1133">Transmembrane helix</keyword>
<evidence type="ECO:0000313" key="3">
    <source>
        <dbReference type="Proteomes" id="UP000198942"/>
    </source>
</evidence>
<dbReference type="OrthoDB" id="9808870at2"/>
<dbReference type="EMBL" id="FOCL01000019">
    <property type="protein sequence ID" value="SEP03058.1"/>
    <property type="molecule type" value="Genomic_DNA"/>
</dbReference>
<feature type="transmembrane region" description="Helical" evidence="1">
    <location>
        <begin position="316"/>
        <end position="335"/>
    </location>
</feature>
<keyword evidence="3" id="KW-1185">Reference proteome</keyword>
<dbReference type="STRING" id="551995.SAMN05192574_11983"/>
<organism evidence="2 3">
    <name type="scientific">Mucilaginibacter gossypiicola</name>
    <dbReference type="NCBI Taxonomy" id="551995"/>
    <lineage>
        <taxon>Bacteria</taxon>
        <taxon>Pseudomonadati</taxon>
        <taxon>Bacteroidota</taxon>
        <taxon>Sphingobacteriia</taxon>
        <taxon>Sphingobacteriales</taxon>
        <taxon>Sphingobacteriaceae</taxon>
        <taxon>Mucilaginibacter</taxon>
    </lineage>
</organism>
<dbReference type="AlphaFoldDB" id="A0A1H8UKD1"/>
<feature type="transmembrane region" description="Helical" evidence="1">
    <location>
        <begin position="291"/>
        <end position="309"/>
    </location>
</feature>
<reference evidence="3" key="1">
    <citation type="submission" date="2016-10" db="EMBL/GenBank/DDBJ databases">
        <authorList>
            <person name="Varghese N."/>
            <person name="Submissions S."/>
        </authorList>
    </citation>
    <scope>NUCLEOTIDE SEQUENCE [LARGE SCALE GENOMIC DNA]</scope>
    <source>
        <strain evidence="3">Gh-48</strain>
    </source>
</reference>
<accession>A0A1H8UKD1</accession>
<keyword evidence="1" id="KW-0812">Transmembrane</keyword>